<accession>A0A161SES7</accession>
<dbReference type="EMBL" id="LQQU01000003">
    <property type="protein sequence ID" value="KZE35063.1"/>
    <property type="molecule type" value="Genomic_DNA"/>
</dbReference>
<protein>
    <recommendedName>
        <fullName evidence="3">EfeO-type cupredoxin-like domain-containing protein</fullName>
    </recommendedName>
</protein>
<comment type="caution">
    <text evidence="4">The sequence shown here is derived from an EMBL/GenBank/DDBJ whole genome shotgun (WGS) entry which is preliminary data.</text>
</comment>
<dbReference type="OrthoDB" id="9798779at2"/>
<dbReference type="RefSeq" id="WP_066609484.1">
    <property type="nucleotide sequence ID" value="NZ_LQQU01000003.1"/>
</dbReference>
<dbReference type="InterPro" id="IPR028096">
    <property type="entry name" value="EfeO_Cupredoxin"/>
</dbReference>
<evidence type="ECO:0000313" key="5">
    <source>
        <dbReference type="Proteomes" id="UP000076625"/>
    </source>
</evidence>
<feature type="signal peptide" evidence="2">
    <location>
        <begin position="1"/>
        <end position="24"/>
    </location>
</feature>
<keyword evidence="5" id="KW-1185">Reference proteome</keyword>
<feature type="chain" id="PRO_5007826426" description="EfeO-type cupredoxin-like domain-containing protein" evidence="2">
    <location>
        <begin position="25"/>
        <end position="138"/>
    </location>
</feature>
<sequence>MTVAASLNRLCLCALLFVAATAGAEIAPVRPAPGADGAQRVDIVGGSYYFRPAHVVVKAGQPVELSVRLEGMAGVPHRFVLEGPDGQRLADLTLGEQAQQIRFTPTATGRYLYYCPNRLLFFRDHRQRGMAGQLDVEE</sequence>
<feature type="domain" description="EfeO-type cupredoxin-like" evidence="3">
    <location>
        <begin position="16"/>
        <end position="116"/>
    </location>
</feature>
<comment type="subcellular location">
    <subcellularLocation>
        <location evidence="1">Cell outer membrane</location>
        <topology evidence="1">Lipid-anchor</topology>
    </subcellularLocation>
</comment>
<dbReference type="Gene3D" id="2.60.40.420">
    <property type="entry name" value="Cupredoxins - blue copper proteins"/>
    <property type="match status" value="1"/>
</dbReference>
<dbReference type="SUPFAM" id="SSF49503">
    <property type="entry name" value="Cupredoxins"/>
    <property type="match status" value="1"/>
</dbReference>
<dbReference type="InterPro" id="IPR008972">
    <property type="entry name" value="Cupredoxin"/>
</dbReference>
<dbReference type="AlphaFoldDB" id="A0A161SES7"/>
<dbReference type="GO" id="GO:0009279">
    <property type="term" value="C:cell outer membrane"/>
    <property type="evidence" value="ECO:0007669"/>
    <property type="project" value="UniProtKB-SubCell"/>
</dbReference>
<evidence type="ECO:0000256" key="2">
    <source>
        <dbReference type="SAM" id="SignalP"/>
    </source>
</evidence>
<proteinExistence type="predicted"/>
<dbReference type="Proteomes" id="UP000076625">
    <property type="component" value="Unassembled WGS sequence"/>
</dbReference>
<evidence type="ECO:0000256" key="1">
    <source>
        <dbReference type="ARBA" id="ARBA00004459"/>
    </source>
</evidence>
<organism evidence="4 5">
    <name type="scientific">Crenobacter luteus</name>
    <dbReference type="NCBI Taxonomy" id="1452487"/>
    <lineage>
        <taxon>Bacteria</taxon>
        <taxon>Pseudomonadati</taxon>
        <taxon>Pseudomonadota</taxon>
        <taxon>Betaproteobacteria</taxon>
        <taxon>Neisseriales</taxon>
        <taxon>Neisseriaceae</taxon>
        <taxon>Crenobacter</taxon>
    </lineage>
</organism>
<gene>
    <name evidence="4" type="ORF">AVW16_04565</name>
</gene>
<keyword evidence="2" id="KW-0732">Signal</keyword>
<reference evidence="5" key="1">
    <citation type="submission" date="2016-01" db="EMBL/GenBank/DDBJ databases">
        <title>Draft genome of Chromobacterium sp. F49.</title>
        <authorList>
            <person name="Hong K.W."/>
        </authorList>
    </citation>
    <scope>NUCLEOTIDE SEQUENCE [LARGE SCALE GENOMIC DNA]</scope>
    <source>
        <strain evidence="5">CN10</strain>
    </source>
</reference>
<name>A0A161SES7_9NEIS</name>
<dbReference type="STRING" id="1452487.AVW16_04565"/>
<evidence type="ECO:0000259" key="3">
    <source>
        <dbReference type="Pfam" id="PF13473"/>
    </source>
</evidence>
<dbReference type="Pfam" id="PF13473">
    <property type="entry name" value="Cupredoxin_1"/>
    <property type="match status" value="1"/>
</dbReference>
<evidence type="ECO:0000313" key="4">
    <source>
        <dbReference type="EMBL" id="KZE35063.1"/>
    </source>
</evidence>